<dbReference type="AlphaFoldDB" id="A0A5B7TWS4"/>
<dbReference type="Gene3D" id="3.30.1460.10">
    <property type="match status" value="1"/>
</dbReference>
<dbReference type="OrthoDB" id="571431at2"/>
<feature type="transmembrane region" description="Helical" evidence="1">
    <location>
        <begin position="15"/>
        <end position="34"/>
    </location>
</feature>
<evidence type="ECO:0000256" key="1">
    <source>
        <dbReference type="SAM" id="Phobius"/>
    </source>
</evidence>
<accession>A0A5B7TWS4</accession>
<keyword evidence="3" id="KW-1185">Reference proteome</keyword>
<keyword evidence="1" id="KW-0812">Transmembrane</keyword>
<dbReference type="Proteomes" id="UP000306229">
    <property type="component" value="Chromosome"/>
</dbReference>
<gene>
    <name evidence="2" type="ORF">FF125_13195</name>
</gene>
<sequence>MPENHYHTRTFTENVSINLASFFAIFLFAGSFSVQSQNMTNSDLEKIIYVVSDSIRGESGNWQFMIKGRMLACITDTTNNRLRIMSPIIEQKKLAHIDLLKLMEANFHSALDARYAISDNLLWSMYVHPLKELQKDEILSAINQVYTAALTYGTTYNSSELTFPIKKEIEEEKKQKGKM</sequence>
<reference evidence="2 3" key="1">
    <citation type="submission" date="2019-05" db="EMBL/GenBank/DDBJ databases">
        <title>Algicella ahnfeltiae gen. nov., sp. nov., a novel marine bacterium of the family Flavobacteriaceae isolated from a red alga.</title>
        <authorList>
            <person name="Nedashkovskaya O.I."/>
            <person name="Kukhlevskiy A.D."/>
            <person name="Kim S.-G."/>
            <person name="Zhukova N.V."/>
            <person name="Mikhailov V.V."/>
        </authorList>
    </citation>
    <scope>NUCLEOTIDE SEQUENCE [LARGE SCALE GENOMIC DNA]</scope>
    <source>
        <strain evidence="2 3">10Alg115</strain>
    </source>
</reference>
<evidence type="ECO:0000313" key="2">
    <source>
        <dbReference type="EMBL" id="QCX39347.1"/>
    </source>
</evidence>
<evidence type="ECO:0000313" key="3">
    <source>
        <dbReference type="Proteomes" id="UP000306229"/>
    </source>
</evidence>
<dbReference type="EMBL" id="CP040749">
    <property type="protein sequence ID" value="QCX39347.1"/>
    <property type="molecule type" value="Genomic_DNA"/>
</dbReference>
<proteinExistence type="predicted"/>
<name>A0A5B7TWS4_9FLAO</name>
<protein>
    <submittedName>
        <fullName evidence="2">YbjN domain-containing protein</fullName>
    </submittedName>
</protein>
<dbReference type="KEGG" id="fbe:FF125_13195"/>
<organism evidence="2 3">
    <name type="scientific">Aureibaculum algae</name>
    <dbReference type="NCBI Taxonomy" id="2584122"/>
    <lineage>
        <taxon>Bacteria</taxon>
        <taxon>Pseudomonadati</taxon>
        <taxon>Bacteroidota</taxon>
        <taxon>Flavobacteriia</taxon>
        <taxon>Flavobacteriales</taxon>
        <taxon>Flavobacteriaceae</taxon>
        <taxon>Aureibaculum</taxon>
    </lineage>
</organism>
<dbReference type="SUPFAM" id="SSF69635">
    <property type="entry name" value="Type III secretory system chaperone-like"/>
    <property type="match status" value="1"/>
</dbReference>
<keyword evidence="1" id="KW-0472">Membrane</keyword>
<dbReference type="RefSeq" id="WP_138950206.1">
    <property type="nucleotide sequence ID" value="NZ_CP040749.1"/>
</dbReference>
<keyword evidence="1" id="KW-1133">Transmembrane helix</keyword>